<dbReference type="SUPFAM" id="SSF49899">
    <property type="entry name" value="Concanavalin A-like lectins/glucanases"/>
    <property type="match status" value="2"/>
</dbReference>
<evidence type="ECO:0000256" key="5">
    <source>
        <dbReference type="ARBA" id="ARBA00023157"/>
    </source>
</evidence>
<dbReference type="Pfam" id="PF08244">
    <property type="entry name" value="Glyco_hydro_32C"/>
    <property type="match status" value="1"/>
</dbReference>
<evidence type="ECO:0000256" key="4">
    <source>
        <dbReference type="ARBA" id="ARBA00022801"/>
    </source>
</evidence>
<dbReference type="Gene3D" id="2.115.10.20">
    <property type="entry name" value="Glycosyl hydrolase domain, family 43"/>
    <property type="match status" value="1"/>
</dbReference>
<name>A0A2G3E1B9_9FIRM</name>
<dbReference type="CDD" id="cd08996">
    <property type="entry name" value="GH32_FFase"/>
    <property type="match status" value="1"/>
</dbReference>
<evidence type="ECO:0000256" key="3">
    <source>
        <dbReference type="ARBA" id="ARBA00022729"/>
    </source>
</evidence>
<dbReference type="SMART" id="SM00640">
    <property type="entry name" value="Glyco_32"/>
    <property type="match status" value="1"/>
</dbReference>
<keyword evidence="5" id="KW-1015">Disulfide bond</keyword>
<keyword evidence="6 7" id="KW-0326">Glycosidase</keyword>
<reference evidence="10 11" key="2">
    <citation type="submission" date="2017-10" db="EMBL/GenBank/DDBJ databases">
        <authorList>
            <person name="Banno H."/>
            <person name="Chua N.-H."/>
        </authorList>
    </citation>
    <scope>NUCLEOTIDE SEQUENCE [LARGE SCALE GENOMIC DNA]</scope>
    <source>
        <strain evidence="10 11">JK623</strain>
    </source>
</reference>
<evidence type="ECO:0000256" key="2">
    <source>
        <dbReference type="ARBA" id="ARBA00012758"/>
    </source>
</evidence>
<dbReference type="RefSeq" id="WP_099386558.1">
    <property type="nucleotide sequence ID" value="NZ_JANSWH010000067.1"/>
</dbReference>
<dbReference type="PANTHER" id="PTHR43101">
    <property type="entry name" value="BETA-FRUCTOSIDASE"/>
    <property type="match status" value="1"/>
</dbReference>
<proteinExistence type="inferred from homology"/>
<evidence type="ECO:0000256" key="7">
    <source>
        <dbReference type="RuleBase" id="RU362110"/>
    </source>
</evidence>
<gene>
    <name evidence="10" type="ORF">CSX02_09775</name>
</gene>
<dbReference type="InterPro" id="IPR013320">
    <property type="entry name" value="ConA-like_dom_sf"/>
</dbReference>
<dbReference type="Pfam" id="PF13385">
    <property type="entry name" value="Laminin_G_3"/>
    <property type="match status" value="1"/>
</dbReference>
<evidence type="ECO:0000256" key="1">
    <source>
        <dbReference type="ARBA" id="ARBA00009902"/>
    </source>
</evidence>
<dbReference type="EC" id="3.2.1.26" evidence="2"/>
<evidence type="ECO:0000256" key="6">
    <source>
        <dbReference type="ARBA" id="ARBA00023295"/>
    </source>
</evidence>
<protein>
    <recommendedName>
        <fullName evidence="2">beta-fructofuranosidase</fullName>
        <ecNumber evidence="2">3.2.1.26</ecNumber>
    </recommendedName>
</protein>
<evidence type="ECO:0000313" key="11">
    <source>
        <dbReference type="Proteomes" id="UP000224563"/>
    </source>
</evidence>
<keyword evidence="4 7" id="KW-0378">Hydrolase</keyword>
<comment type="caution">
    <text evidence="10">The sequence shown here is derived from an EMBL/GenBank/DDBJ whole genome shotgun (WGS) entry which is preliminary data.</text>
</comment>
<dbReference type="InterPro" id="IPR051214">
    <property type="entry name" value="GH32_Enzymes"/>
</dbReference>
<dbReference type="EMBL" id="PDYG01000082">
    <property type="protein sequence ID" value="PHU37068.1"/>
    <property type="molecule type" value="Genomic_DNA"/>
</dbReference>
<dbReference type="InterPro" id="IPR013148">
    <property type="entry name" value="Glyco_hydro_32_N"/>
</dbReference>
<feature type="domain" description="LamG-like jellyroll fold" evidence="9">
    <location>
        <begin position="101"/>
        <end position="256"/>
    </location>
</feature>
<dbReference type="SMART" id="SM00560">
    <property type="entry name" value="LamGL"/>
    <property type="match status" value="1"/>
</dbReference>
<organism evidence="10 11">
    <name type="scientific">Agathobacter ruminis</name>
    <dbReference type="NCBI Taxonomy" id="1712665"/>
    <lineage>
        <taxon>Bacteria</taxon>
        <taxon>Bacillati</taxon>
        <taxon>Bacillota</taxon>
        <taxon>Clostridia</taxon>
        <taxon>Lachnospirales</taxon>
        <taxon>Lachnospiraceae</taxon>
        <taxon>Agathobacter</taxon>
    </lineage>
</organism>
<keyword evidence="11" id="KW-1185">Reference proteome</keyword>
<dbReference type="Gene3D" id="2.60.120.200">
    <property type="match status" value="1"/>
</dbReference>
<dbReference type="GO" id="GO:0005975">
    <property type="term" value="P:carbohydrate metabolic process"/>
    <property type="evidence" value="ECO:0007669"/>
    <property type="project" value="InterPro"/>
</dbReference>
<dbReference type="Pfam" id="PF00251">
    <property type="entry name" value="Glyco_hydro_32N"/>
    <property type="match status" value="1"/>
</dbReference>
<evidence type="ECO:0000313" key="10">
    <source>
        <dbReference type="EMBL" id="PHU37068.1"/>
    </source>
</evidence>
<evidence type="ECO:0000259" key="9">
    <source>
        <dbReference type="SMART" id="SM00560"/>
    </source>
</evidence>
<dbReference type="InterPro" id="IPR013189">
    <property type="entry name" value="Glyco_hydro_32_C"/>
</dbReference>
<feature type="region of interest" description="Disordered" evidence="8">
    <location>
        <begin position="692"/>
        <end position="715"/>
    </location>
</feature>
<dbReference type="InterPro" id="IPR023296">
    <property type="entry name" value="Glyco_hydro_beta-prop_sf"/>
</dbReference>
<dbReference type="InterPro" id="IPR001362">
    <property type="entry name" value="Glyco_hydro_32"/>
</dbReference>
<dbReference type="GO" id="GO:0004564">
    <property type="term" value="F:beta-fructofuranosidase activity"/>
    <property type="evidence" value="ECO:0007669"/>
    <property type="project" value="UniProtKB-EC"/>
</dbReference>
<evidence type="ECO:0000256" key="8">
    <source>
        <dbReference type="SAM" id="MobiDB-lite"/>
    </source>
</evidence>
<keyword evidence="3" id="KW-0732">Signal</keyword>
<reference evidence="10 11" key="1">
    <citation type="submission" date="2017-10" db="EMBL/GenBank/DDBJ databases">
        <title>Resolving the taxonomy of Roseburia spp., Eubacterium rectale and Agathobacter spp. through phylogenomic analysis.</title>
        <authorList>
            <person name="Sheridan P.O."/>
            <person name="Walker A.W."/>
            <person name="Duncan S.H."/>
            <person name="Scott K.P."/>
            <person name="Toole P.W.O."/>
            <person name="Luis P."/>
            <person name="Flint H.J."/>
        </authorList>
    </citation>
    <scope>NUCLEOTIDE SEQUENCE [LARGE SCALE GENOMIC DNA]</scope>
    <source>
        <strain evidence="10 11">JK623</strain>
    </source>
</reference>
<accession>A0A2G3E1B9</accession>
<dbReference type="AlphaFoldDB" id="A0A2G3E1B9"/>
<dbReference type="PANTHER" id="PTHR43101:SF1">
    <property type="entry name" value="BETA-FRUCTOSIDASE"/>
    <property type="match status" value="1"/>
</dbReference>
<dbReference type="Proteomes" id="UP000224563">
    <property type="component" value="Unassembled WGS sequence"/>
</dbReference>
<dbReference type="Gene3D" id="2.60.120.560">
    <property type="entry name" value="Exo-inulinase, domain 1"/>
    <property type="match status" value="1"/>
</dbReference>
<sequence length="770" mass="86280">MRKQIKILVALVVFAICVFAVAFGFILQNKKDENMILHLGFNEGSGTVVSDLSGHLADATVHDRLQPLQWRSKGVDGGSLLFDGDSTYIQYDKEECLIEGETFCVSVWLAPRAFEWDDPQAKSKGTQALTAIISQYNADKTAGILLGYQRFGQLCFEVGATDGWHTLWSKEDLKRDCWNHVAAVFDGKAGEMRLYLNGDCVGEAEVEKATSIVPAKQKAFLIGRNSNAQRLAAGELNMFSGLIDDLMICADVMEDKQMLAYSDVPQLDYEEIALPNVLQEDEFRPAYHGAPYQHWMNEPHAPFYYNGKYHLFFQQNMTGTYWRNIQWGHLVSDDMVHWTPIKEAIVPTRDSVVLDGVWSGNATYDKNGIPLLFFTAGNDSFKQAGLLSNQNIGVAYPKNLSDENLTEWMIYDQLAVEQKPGQGRLGEFRDPYILKMQDGWYMFLCSGSTKTVGGTVLVYKSDKLELKEDGTIDMDWKYLGPLYELSNPTARFGTSWELPSVFSITNRDGTVTKTAFIFSPAPASTADNKIYYMLGAFDDESGSFVPDEAFSENPQILDYGDNVFTGPSILQDPNTKQTYLFSIMQDQRSGAQEGAAGWAHTVGLTRQIWLNEDGSDLCMKPIDALHTYEKEILVDEAGAFTMAQINEMLEDIKGDQLHIRMTFTDVTQCELRLKASEKEFTALTYQNGNISAKTTTRGKEAKPGESGGPLHPDEGNLTMDIYIDRSLIEAFFNEQKSISIRSYSKWDAQSVFLADCDAIVTQIYIAEIKD</sequence>
<dbReference type="InterPro" id="IPR006558">
    <property type="entry name" value="LamG-like"/>
</dbReference>
<comment type="similarity">
    <text evidence="1 7">Belongs to the glycosyl hydrolase 32 family.</text>
</comment>
<dbReference type="SUPFAM" id="SSF75005">
    <property type="entry name" value="Arabinanase/levansucrase/invertase"/>
    <property type="match status" value="1"/>
</dbReference>